<dbReference type="InterPro" id="IPR043756">
    <property type="entry name" value="DUF5702"/>
</dbReference>
<dbReference type="Pfam" id="PF18960">
    <property type="entry name" value="DUF5702"/>
    <property type="match status" value="1"/>
</dbReference>
<organism evidence="2">
    <name type="scientific">[Clostridium] nexile</name>
    <dbReference type="NCBI Taxonomy" id="29361"/>
    <lineage>
        <taxon>Bacteria</taxon>
        <taxon>Bacillati</taxon>
        <taxon>Bacillota</taxon>
        <taxon>Clostridia</taxon>
        <taxon>Lachnospirales</taxon>
        <taxon>Lachnospiraceae</taxon>
        <taxon>Tyzzerella</taxon>
    </lineage>
</organism>
<accession>A0A6N2RHM5</accession>
<reference evidence="2" key="1">
    <citation type="submission" date="2019-11" db="EMBL/GenBank/DDBJ databases">
        <authorList>
            <person name="Feng L."/>
        </authorList>
    </citation>
    <scope>NUCLEOTIDE SEQUENCE</scope>
    <source>
        <strain evidence="2">CnexileLFYP112</strain>
    </source>
</reference>
<gene>
    <name evidence="2" type="ORF">CNLFYP112_00140</name>
</gene>
<name>A0A6N2RHM5_9FIRM</name>
<dbReference type="AlphaFoldDB" id="A0A6N2RHM5"/>
<proteinExistence type="predicted"/>
<dbReference type="EMBL" id="CACRTG010000001">
    <property type="protein sequence ID" value="VYS79601.1"/>
    <property type="molecule type" value="Genomic_DNA"/>
</dbReference>
<sequence>MQKGEITAFLSLVFLLILSFLGAMVESASIQVLKNYKRADTILAVESVFAEYQKQLLEEYDLFALDAGYGEGRLDEGKILKRLEYYGAQENANQVEKSELLTDNRGAAFYRQAVRYVKSKIGLDHIEEDTSYWEEQEESGKDFEKEETEVQENLDSMLEGTEESLPSENNPIESVSSIQKSNLLQIIVENPEQLSEKCVKKEELASVRKLNTGKGNFAEKEKKNEVTGKLFFEKYLLEHFADITQTKEERALDYELEYLIGGYENDQKNLEAVVKKILPIRLGINYAYLLTDEVKKAEAEVLALSLCTLLTVPGITEVVKHAILLAWAYGEGLADLRTLVAGRKVPLVKSKETWKLKLSELLNIGEQGIQDVDQDTGEGLTYRDYLKGLLILQDKETLSMRALDLIEQNLDLKADNCVMRIEIESKCKLRRGVQYEFSTYFGYQ</sequence>
<evidence type="ECO:0000313" key="2">
    <source>
        <dbReference type="EMBL" id="VYS79601.1"/>
    </source>
</evidence>
<feature type="region of interest" description="Disordered" evidence="1">
    <location>
        <begin position="131"/>
        <end position="173"/>
    </location>
</feature>
<evidence type="ECO:0000256" key="1">
    <source>
        <dbReference type="SAM" id="MobiDB-lite"/>
    </source>
</evidence>
<protein>
    <submittedName>
        <fullName evidence="2">Uncharacterized protein</fullName>
    </submittedName>
</protein>
<feature type="compositionally biased region" description="Polar residues" evidence="1">
    <location>
        <begin position="164"/>
        <end position="173"/>
    </location>
</feature>